<protein>
    <submittedName>
        <fullName evidence="5">Transcriptional regulator</fullName>
    </submittedName>
</protein>
<keyword evidence="2" id="KW-0238">DNA-binding</keyword>
<evidence type="ECO:0000256" key="1">
    <source>
        <dbReference type="ARBA" id="ARBA00023015"/>
    </source>
</evidence>
<proteinExistence type="predicted"/>
<dbReference type="OrthoDB" id="9800966at2"/>
<dbReference type="AlphaFoldDB" id="A0A3N9XHM0"/>
<name>A0A3N9XHM0_9ACTN</name>
<evidence type="ECO:0000256" key="3">
    <source>
        <dbReference type="ARBA" id="ARBA00023163"/>
    </source>
</evidence>
<feature type="domain" description="HTH hxlR-type" evidence="4">
    <location>
        <begin position="17"/>
        <end position="116"/>
    </location>
</feature>
<evidence type="ECO:0000256" key="2">
    <source>
        <dbReference type="ARBA" id="ARBA00023125"/>
    </source>
</evidence>
<reference evidence="5 6" key="1">
    <citation type="submission" date="2018-04" db="EMBL/GenBank/DDBJ databases">
        <title>Micromonosporas from Atacama Desert.</title>
        <authorList>
            <person name="Carro L."/>
            <person name="Klenk H.-P."/>
            <person name="Goodfellow M."/>
        </authorList>
    </citation>
    <scope>NUCLEOTIDE SEQUENCE [LARGE SCALE GENOMIC DNA]</scope>
    <source>
        <strain evidence="5 6">LB19</strain>
    </source>
</reference>
<dbReference type="PROSITE" id="PS51118">
    <property type="entry name" value="HTH_HXLR"/>
    <property type="match status" value="1"/>
</dbReference>
<dbReference type="PANTHER" id="PTHR33204">
    <property type="entry name" value="TRANSCRIPTIONAL REGULATOR, MARR FAMILY"/>
    <property type="match status" value="1"/>
</dbReference>
<dbReference type="Proteomes" id="UP000278981">
    <property type="component" value="Unassembled WGS sequence"/>
</dbReference>
<dbReference type="InterPro" id="IPR036390">
    <property type="entry name" value="WH_DNA-bd_sf"/>
</dbReference>
<evidence type="ECO:0000313" key="5">
    <source>
        <dbReference type="EMBL" id="RQX12450.1"/>
    </source>
</evidence>
<accession>A0A3N9XHM0</accession>
<evidence type="ECO:0000313" key="6">
    <source>
        <dbReference type="Proteomes" id="UP000278981"/>
    </source>
</evidence>
<dbReference type="InterPro" id="IPR002577">
    <property type="entry name" value="HTH_HxlR"/>
</dbReference>
<dbReference type="InterPro" id="IPR036388">
    <property type="entry name" value="WH-like_DNA-bd_sf"/>
</dbReference>
<gene>
    <name evidence="5" type="ORF">DDE19_28415</name>
</gene>
<comment type="caution">
    <text evidence="5">The sequence shown here is derived from an EMBL/GenBank/DDBJ whole genome shotgun (WGS) entry which is preliminary data.</text>
</comment>
<dbReference type="GO" id="GO:0003677">
    <property type="term" value="F:DNA binding"/>
    <property type="evidence" value="ECO:0007669"/>
    <property type="project" value="UniProtKB-KW"/>
</dbReference>
<sequence>MSADPAPGFESIDEELCRSFQRSAELVGRKWTAGILLAGILGARRFSEYRRHVEGISDRLIAQRLRELEAEGLIERQVVPTTPVLITYKPSERAVGLMRALHPLVKWSIDDQASAPDRR</sequence>
<evidence type="ECO:0000259" key="4">
    <source>
        <dbReference type="PROSITE" id="PS51118"/>
    </source>
</evidence>
<dbReference type="Gene3D" id="1.10.10.10">
    <property type="entry name" value="Winged helix-like DNA-binding domain superfamily/Winged helix DNA-binding domain"/>
    <property type="match status" value="1"/>
</dbReference>
<dbReference type="EMBL" id="QDGB01000348">
    <property type="protein sequence ID" value="RQX12450.1"/>
    <property type="molecule type" value="Genomic_DNA"/>
</dbReference>
<dbReference type="Pfam" id="PF01638">
    <property type="entry name" value="HxlR"/>
    <property type="match status" value="1"/>
</dbReference>
<keyword evidence="1" id="KW-0805">Transcription regulation</keyword>
<organism evidence="5 6">
    <name type="scientific">Micromonospora ureilytica</name>
    <dbReference type="NCBI Taxonomy" id="709868"/>
    <lineage>
        <taxon>Bacteria</taxon>
        <taxon>Bacillati</taxon>
        <taxon>Actinomycetota</taxon>
        <taxon>Actinomycetes</taxon>
        <taxon>Micromonosporales</taxon>
        <taxon>Micromonosporaceae</taxon>
        <taxon>Micromonospora</taxon>
    </lineage>
</organism>
<dbReference type="PANTHER" id="PTHR33204:SF18">
    <property type="entry name" value="TRANSCRIPTIONAL REGULATORY PROTEIN"/>
    <property type="match status" value="1"/>
</dbReference>
<dbReference type="SUPFAM" id="SSF46785">
    <property type="entry name" value="Winged helix' DNA-binding domain"/>
    <property type="match status" value="1"/>
</dbReference>
<keyword evidence="3" id="KW-0804">Transcription</keyword>